<evidence type="ECO:0000313" key="2">
    <source>
        <dbReference type="EMBL" id="KQK74676.1"/>
    </source>
</evidence>
<name>A0A0Q3PEI4_AMAAE</name>
<feature type="compositionally biased region" description="Basic residues" evidence="1">
    <location>
        <begin position="37"/>
        <end position="58"/>
    </location>
</feature>
<evidence type="ECO:0000313" key="3">
    <source>
        <dbReference type="Proteomes" id="UP000051836"/>
    </source>
</evidence>
<gene>
    <name evidence="2" type="ORF">AAES_153929</name>
</gene>
<protein>
    <submittedName>
        <fullName evidence="2">Uncharacterized protein</fullName>
    </submittedName>
</protein>
<evidence type="ECO:0000256" key="1">
    <source>
        <dbReference type="SAM" id="MobiDB-lite"/>
    </source>
</evidence>
<reference evidence="2 3" key="1">
    <citation type="submission" date="2015-10" db="EMBL/GenBank/DDBJ databases">
        <authorList>
            <person name="Gilbert D.G."/>
        </authorList>
    </citation>
    <scope>NUCLEOTIDE SEQUENCE [LARGE SCALE GENOMIC DNA]</scope>
    <source>
        <strain evidence="2">FVVF132</strain>
    </source>
</reference>
<accession>A0A0Q3PEI4</accession>
<organism evidence="2 3">
    <name type="scientific">Amazona aestiva</name>
    <name type="common">Blue-fronted Amazon parrot</name>
    <dbReference type="NCBI Taxonomy" id="12930"/>
    <lineage>
        <taxon>Eukaryota</taxon>
        <taxon>Metazoa</taxon>
        <taxon>Chordata</taxon>
        <taxon>Craniata</taxon>
        <taxon>Vertebrata</taxon>
        <taxon>Euteleostomi</taxon>
        <taxon>Archelosauria</taxon>
        <taxon>Archosauria</taxon>
        <taxon>Dinosauria</taxon>
        <taxon>Saurischia</taxon>
        <taxon>Theropoda</taxon>
        <taxon>Coelurosauria</taxon>
        <taxon>Aves</taxon>
        <taxon>Neognathae</taxon>
        <taxon>Neoaves</taxon>
        <taxon>Telluraves</taxon>
        <taxon>Australaves</taxon>
        <taxon>Psittaciformes</taxon>
        <taxon>Psittacidae</taxon>
        <taxon>Amazona</taxon>
    </lineage>
</organism>
<comment type="caution">
    <text evidence="2">The sequence shown here is derived from an EMBL/GenBank/DDBJ whole genome shotgun (WGS) entry which is preliminary data.</text>
</comment>
<sequence>MTNAPLNPQRAAPCPRRSRQAGSGGGGRGQSPQPLVGRRRPSQAVAARRRRRLPHAGKPHPAAPPERGGVLGTPKESHLAPHPPWGHPHILFAAAFNASEDRYHILSQIILFFSILIWQFQTSKQPNF</sequence>
<dbReference type="Proteomes" id="UP000051836">
    <property type="component" value="Unassembled WGS sequence"/>
</dbReference>
<proteinExistence type="predicted"/>
<dbReference type="AlphaFoldDB" id="A0A0Q3PEI4"/>
<dbReference type="EMBL" id="LMAW01003014">
    <property type="protein sequence ID" value="KQK74676.1"/>
    <property type="molecule type" value="Genomic_DNA"/>
</dbReference>
<keyword evidence="3" id="KW-1185">Reference proteome</keyword>
<feature type="region of interest" description="Disordered" evidence="1">
    <location>
        <begin position="1"/>
        <end position="84"/>
    </location>
</feature>